<accession>A0A256FYJ3</accession>
<proteinExistence type="predicted"/>
<sequence length="37" mass="4244">MRPFLPSRDAMFLQIRPVMLGRLTFAVTGFIVKPCAY</sequence>
<name>A0A256FYJ3_9HYPH</name>
<evidence type="ECO:0000313" key="2">
    <source>
        <dbReference type="Proteomes" id="UP000215590"/>
    </source>
</evidence>
<reference evidence="1 2" key="1">
    <citation type="submission" date="2017-07" db="EMBL/GenBank/DDBJ databases">
        <title>Phylogenetic study on the rhizospheric bacterium Ochrobactrum sp. A44.</title>
        <authorList>
            <person name="Krzyzanowska D.M."/>
            <person name="Ossowicki A."/>
            <person name="Rajewska M."/>
            <person name="Maciag T."/>
            <person name="Kaczynski Z."/>
            <person name="Czerwicka M."/>
            <person name="Jafra S."/>
        </authorList>
    </citation>
    <scope>NUCLEOTIDE SEQUENCE [LARGE SCALE GENOMIC DNA]</scope>
    <source>
        <strain evidence="1 2">DSM 7216</strain>
    </source>
</reference>
<dbReference type="Proteomes" id="UP000215590">
    <property type="component" value="Unassembled WGS sequence"/>
</dbReference>
<evidence type="ECO:0000313" key="1">
    <source>
        <dbReference type="EMBL" id="OYR19914.1"/>
    </source>
</evidence>
<protein>
    <submittedName>
        <fullName evidence="1">Uncharacterized protein</fullName>
    </submittedName>
</protein>
<keyword evidence="2" id="KW-1185">Reference proteome</keyword>
<dbReference type="AlphaFoldDB" id="A0A256FYJ3"/>
<organism evidence="1 2">
    <name type="scientific">Brucella thiophenivorans</name>
    <dbReference type="NCBI Taxonomy" id="571255"/>
    <lineage>
        <taxon>Bacteria</taxon>
        <taxon>Pseudomonadati</taxon>
        <taxon>Pseudomonadota</taxon>
        <taxon>Alphaproteobacteria</taxon>
        <taxon>Hyphomicrobiales</taxon>
        <taxon>Brucellaceae</taxon>
        <taxon>Brucella/Ochrobactrum group</taxon>
        <taxon>Brucella</taxon>
    </lineage>
</organism>
<comment type="caution">
    <text evidence="1">The sequence shown here is derived from an EMBL/GenBank/DDBJ whole genome shotgun (WGS) entry which is preliminary data.</text>
</comment>
<gene>
    <name evidence="1" type="ORF">CEV31_1333</name>
</gene>
<dbReference type="EMBL" id="NNRJ01000015">
    <property type="protein sequence ID" value="OYR19914.1"/>
    <property type="molecule type" value="Genomic_DNA"/>
</dbReference>